<keyword evidence="3" id="KW-0997">Cell inner membrane</keyword>
<keyword evidence="2" id="KW-1003">Cell membrane</keyword>
<accession>A0A1H9AIN2</accession>
<evidence type="ECO:0000256" key="2">
    <source>
        <dbReference type="ARBA" id="ARBA00022475"/>
    </source>
</evidence>
<proteinExistence type="predicted"/>
<protein>
    <submittedName>
        <fullName evidence="7">KDO2-lipid IV(A) lauroyltransferase</fullName>
    </submittedName>
</protein>
<dbReference type="EMBL" id="FOFO01000005">
    <property type="protein sequence ID" value="SEP75808.1"/>
    <property type="molecule type" value="Genomic_DNA"/>
</dbReference>
<dbReference type="InterPro" id="IPR004960">
    <property type="entry name" value="LipA_acyltrans"/>
</dbReference>
<dbReference type="GO" id="GO:0016746">
    <property type="term" value="F:acyltransferase activity"/>
    <property type="evidence" value="ECO:0007669"/>
    <property type="project" value="UniProtKB-KW"/>
</dbReference>
<dbReference type="PIRSF" id="PIRSF026649">
    <property type="entry name" value="MsbB"/>
    <property type="match status" value="1"/>
</dbReference>
<name>A0A1H9AIN2_9GAMM</name>
<evidence type="ECO:0000256" key="1">
    <source>
        <dbReference type="ARBA" id="ARBA00004533"/>
    </source>
</evidence>
<keyword evidence="8" id="KW-1185">Reference proteome</keyword>
<reference evidence="7 8" key="1">
    <citation type="submission" date="2016-10" db="EMBL/GenBank/DDBJ databases">
        <authorList>
            <person name="de Groot N.N."/>
        </authorList>
    </citation>
    <scope>NUCLEOTIDE SEQUENCE [LARGE SCALE GENOMIC DNA]</scope>
    <source>
        <strain evidence="7 8">B7-7</strain>
    </source>
</reference>
<dbReference type="Pfam" id="PF03279">
    <property type="entry name" value="Lip_A_acyltrans"/>
    <property type="match status" value="1"/>
</dbReference>
<keyword evidence="5" id="KW-0472">Membrane</keyword>
<dbReference type="GO" id="GO:0009247">
    <property type="term" value="P:glycolipid biosynthetic process"/>
    <property type="evidence" value="ECO:0007669"/>
    <property type="project" value="UniProtKB-ARBA"/>
</dbReference>
<dbReference type="RefSeq" id="WP_420795800.1">
    <property type="nucleotide sequence ID" value="NZ_FOFO01000005.1"/>
</dbReference>
<dbReference type="STRING" id="867345.SAMN05421693_10558"/>
<evidence type="ECO:0000256" key="4">
    <source>
        <dbReference type="ARBA" id="ARBA00022679"/>
    </source>
</evidence>
<evidence type="ECO:0000256" key="3">
    <source>
        <dbReference type="ARBA" id="ARBA00022519"/>
    </source>
</evidence>
<gene>
    <name evidence="7" type="ORF">SAMN05421693_10558</name>
</gene>
<organism evidence="7 8">
    <name type="scientific">Ectothiorhodospira magna</name>
    <dbReference type="NCBI Taxonomy" id="867345"/>
    <lineage>
        <taxon>Bacteria</taxon>
        <taxon>Pseudomonadati</taxon>
        <taxon>Pseudomonadota</taxon>
        <taxon>Gammaproteobacteria</taxon>
        <taxon>Chromatiales</taxon>
        <taxon>Ectothiorhodospiraceae</taxon>
        <taxon>Ectothiorhodospira</taxon>
    </lineage>
</organism>
<evidence type="ECO:0000313" key="8">
    <source>
        <dbReference type="Proteomes" id="UP000199496"/>
    </source>
</evidence>
<comment type="subcellular location">
    <subcellularLocation>
        <location evidence="1">Cell inner membrane</location>
    </subcellularLocation>
</comment>
<evidence type="ECO:0000313" key="7">
    <source>
        <dbReference type="EMBL" id="SEP75808.1"/>
    </source>
</evidence>
<dbReference type="AlphaFoldDB" id="A0A1H9AIN2"/>
<sequence length="291" mass="32425">MTFLIRLLFTLLARLPLPVNHALGALLGWLAWILPTELRRISLINLRLCFPERDARWHRQIARQSLMETGKALTEAPWLWQAGAARIQSLVMDKEGEDHVHAALQQGRGVLLASPHLGSWEFAGLHAACLGHLTTLYRPPRLAALDRPLREARAATGSRLVPITLSGIREVHQALARGELVGLLPDQTPKGARGVFAPFFGHPTLTMTLINRLAASRQVPVILAFAQRLPRGQGYRYRCIPLPDTLHGDDPQQAATAVNQAVETLIRLCPEQYVWSYRRFAARPAGTPRPY</sequence>
<evidence type="ECO:0000256" key="6">
    <source>
        <dbReference type="ARBA" id="ARBA00023315"/>
    </source>
</evidence>
<keyword evidence="6" id="KW-0012">Acyltransferase</keyword>
<dbReference type="PANTHER" id="PTHR30606:SF10">
    <property type="entry name" value="PHOSPHATIDYLINOSITOL MANNOSIDE ACYLTRANSFERASE"/>
    <property type="match status" value="1"/>
</dbReference>
<dbReference type="GO" id="GO:0005886">
    <property type="term" value="C:plasma membrane"/>
    <property type="evidence" value="ECO:0007669"/>
    <property type="project" value="UniProtKB-SubCell"/>
</dbReference>
<keyword evidence="4 7" id="KW-0808">Transferase</keyword>
<dbReference type="Proteomes" id="UP000199496">
    <property type="component" value="Unassembled WGS sequence"/>
</dbReference>
<evidence type="ECO:0000256" key="5">
    <source>
        <dbReference type="ARBA" id="ARBA00023136"/>
    </source>
</evidence>
<dbReference type="CDD" id="cd07984">
    <property type="entry name" value="LPLAT_LABLAT-like"/>
    <property type="match status" value="1"/>
</dbReference>
<dbReference type="PANTHER" id="PTHR30606">
    <property type="entry name" value="LIPID A BIOSYNTHESIS LAUROYL ACYLTRANSFERASE"/>
    <property type="match status" value="1"/>
</dbReference>